<evidence type="ECO:0000256" key="1">
    <source>
        <dbReference type="ARBA" id="ARBA00022679"/>
    </source>
</evidence>
<dbReference type="GO" id="GO:0008999">
    <property type="term" value="F:protein-N-terminal-alanine acetyltransferase activity"/>
    <property type="evidence" value="ECO:0007669"/>
    <property type="project" value="UniProtKB-UniRule"/>
</dbReference>
<feature type="binding site" evidence="3">
    <location>
        <position position="106"/>
    </location>
    <ligand>
        <name>acetyl-CoA</name>
        <dbReference type="ChEBI" id="CHEBI:57288"/>
    </ligand>
</feature>
<dbReference type="PANTHER" id="PTHR42919">
    <property type="entry name" value="N-ALPHA-ACETYLTRANSFERASE"/>
    <property type="match status" value="1"/>
</dbReference>
<dbReference type="NCBIfam" id="TIGR01575">
    <property type="entry name" value="rimI"/>
    <property type="match status" value="1"/>
</dbReference>
<dbReference type="InterPro" id="IPR000182">
    <property type="entry name" value="GNAT_dom"/>
</dbReference>
<feature type="domain" description="N-acetyltransferase" evidence="5">
    <location>
        <begin position="1"/>
        <end position="145"/>
    </location>
</feature>
<comment type="function">
    <text evidence="3 4">Acetylates the N-terminal alanine of ribosomal protein bS18.</text>
</comment>
<protein>
    <recommendedName>
        <fullName evidence="3 4">[Ribosomal protein bS18]-alanine N-acetyltransferase</fullName>
        <ecNumber evidence="3 4">2.3.1.266</ecNumber>
    </recommendedName>
</protein>
<dbReference type="InterPro" id="IPR043690">
    <property type="entry name" value="RimI"/>
</dbReference>
<dbReference type="InterPro" id="IPR051556">
    <property type="entry name" value="N-term/lysine_N-AcTrnsfr"/>
</dbReference>
<evidence type="ECO:0000313" key="6">
    <source>
        <dbReference type="EMBL" id="VVC75280.1"/>
    </source>
</evidence>
<keyword evidence="2 3" id="KW-0012">Acyltransferase</keyword>
<dbReference type="KEGG" id="asip:AQUSIP_05680"/>
<feature type="active site" description="Proton donor" evidence="3">
    <location>
        <position position="113"/>
    </location>
</feature>
<name>A0A5E4PE98_9COXI</name>
<gene>
    <name evidence="6" type="primary">mshD</name>
    <name evidence="3" type="synonym">rimI</name>
    <name evidence="6" type="ORF">AQUSIP_05680</name>
</gene>
<dbReference type="Gene3D" id="3.40.630.30">
    <property type="match status" value="1"/>
</dbReference>
<evidence type="ECO:0000256" key="3">
    <source>
        <dbReference type="HAMAP-Rule" id="MF_02210"/>
    </source>
</evidence>
<dbReference type="CDD" id="cd04301">
    <property type="entry name" value="NAT_SF"/>
    <property type="match status" value="1"/>
</dbReference>
<dbReference type="HAMAP" id="MF_02210">
    <property type="entry name" value="RimI"/>
    <property type="match status" value="1"/>
</dbReference>
<dbReference type="EC" id="2.3.1.266" evidence="3 4"/>
<dbReference type="PROSITE" id="PS51186">
    <property type="entry name" value="GNAT"/>
    <property type="match status" value="1"/>
</dbReference>
<dbReference type="Proteomes" id="UP000324194">
    <property type="component" value="Chromosome 1"/>
</dbReference>
<dbReference type="GO" id="GO:0005737">
    <property type="term" value="C:cytoplasm"/>
    <property type="evidence" value="ECO:0007669"/>
    <property type="project" value="UniProtKB-SubCell"/>
</dbReference>
<keyword evidence="7" id="KW-1185">Reference proteome</keyword>
<organism evidence="6 7">
    <name type="scientific">Aquicella siphonis</name>
    <dbReference type="NCBI Taxonomy" id="254247"/>
    <lineage>
        <taxon>Bacteria</taxon>
        <taxon>Pseudomonadati</taxon>
        <taxon>Pseudomonadota</taxon>
        <taxon>Gammaproteobacteria</taxon>
        <taxon>Legionellales</taxon>
        <taxon>Coxiellaceae</taxon>
        <taxon>Aquicella</taxon>
    </lineage>
</organism>
<sequence length="148" mass="16982">MLRTLYPSDLDQLLTIENAVHVVPWTDTTFKACFQAGYVGWVVEIDKKIAGFIIISITIEECHILNLGVANEYQHQGWGRKLLQHALFHARDHGVGIAYLEVRRSNSRAIALYRKMKFHLVGERKDYYPTVSGHEDALIFAISLHDFK</sequence>
<evidence type="ECO:0000313" key="7">
    <source>
        <dbReference type="Proteomes" id="UP000324194"/>
    </source>
</evidence>
<dbReference type="SUPFAM" id="SSF55729">
    <property type="entry name" value="Acyl-CoA N-acyltransferases (Nat)"/>
    <property type="match status" value="1"/>
</dbReference>
<dbReference type="EMBL" id="LR699119">
    <property type="protein sequence ID" value="VVC75280.1"/>
    <property type="molecule type" value="Genomic_DNA"/>
</dbReference>
<comment type="caution">
    <text evidence="3">Lacks conserved residue(s) required for the propagation of feature annotation.</text>
</comment>
<keyword evidence="1 3" id="KW-0808">Transferase</keyword>
<dbReference type="AlphaFoldDB" id="A0A5E4PE98"/>
<dbReference type="RefSeq" id="WP_148338419.1">
    <property type="nucleotide sequence ID" value="NZ_LR699119.1"/>
</dbReference>
<dbReference type="Pfam" id="PF00583">
    <property type="entry name" value="Acetyltransf_1"/>
    <property type="match status" value="1"/>
</dbReference>
<keyword evidence="3 4" id="KW-0963">Cytoplasm</keyword>
<feature type="binding site" evidence="3">
    <location>
        <begin position="67"/>
        <end position="69"/>
    </location>
    <ligand>
        <name>acetyl-CoA</name>
        <dbReference type="ChEBI" id="CHEBI:57288"/>
    </ligand>
</feature>
<comment type="subcellular location">
    <subcellularLocation>
        <location evidence="3 4">Cytoplasm</location>
    </subcellularLocation>
</comment>
<evidence type="ECO:0000256" key="2">
    <source>
        <dbReference type="ARBA" id="ARBA00023315"/>
    </source>
</evidence>
<evidence type="ECO:0000256" key="4">
    <source>
        <dbReference type="RuleBase" id="RU363094"/>
    </source>
</evidence>
<feature type="active site" description="Proton acceptor" evidence="3">
    <location>
        <position position="101"/>
    </location>
</feature>
<comment type="similarity">
    <text evidence="3 4">Belongs to the acetyltransferase family. RimI subfamily.</text>
</comment>
<accession>A0A5E4PE98</accession>
<comment type="catalytic activity">
    <reaction evidence="3 4">
        <text>N-terminal L-alanyl-[ribosomal protein bS18] + acetyl-CoA = N-terminal N(alpha)-acetyl-L-alanyl-[ribosomal protein bS18] + CoA + H(+)</text>
        <dbReference type="Rhea" id="RHEA:43756"/>
        <dbReference type="Rhea" id="RHEA-COMP:10676"/>
        <dbReference type="Rhea" id="RHEA-COMP:10677"/>
        <dbReference type="ChEBI" id="CHEBI:15378"/>
        <dbReference type="ChEBI" id="CHEBI:57287"/>
        <dbReference type="ChEBI" id="CHEBI:57288"/>
        <dbReference type="ChEBI" id="CHEBI:64718"/>
        <dbReference type="ChEBI" id="CHEBI:83683"/>
        <dbReference type="EC" id="2.3.1.266"/>
    </reaction>
</comment>
<dbReference type="InterPro" id="IPR006464">
    <property type="entry name" value="AcTrfase_RimI/Ard1"/>
</dbReference>
<evidence type="ECO:0000259" key="5">
    <source>
        <dbReference type="PROSITE" id="PS51186"/>
    </source>
</evidence>
<dbReference type="OrthoDB" id="9796919at2"/>
<dbReference type="PANTHER" id="PTHR42919:SF8">
    <property type="entry name" value="N-ALPHA-ACETYLTRANSFERASE 50"/>
    <property type="match status" value="1"/>
</dbReference>
<reference evidence="6 7" key="1">
    <citation type="submission" date="2019-08" db="EMBL/GenBank/DDBJ databases">
        <authorList>
            <person name="Guy L."/>
        </authorList>
    </citation>
    <scope>NUCLEOTIDE SEQUENCE [LARGE SCALE GENOMIC DNA]</scope>
    <source>
        <strain evidence="6 7">SGT-108</strain>
    </source>
</reference>
<proteinExistence type="inferred from homology"/>
<dbReference type="InterPro" id="IPR016181">
    <property type="entry name" value="Acyl_CoA_acyltransferase"/>
</dbReference>